<organism evidence="1">
    <name type="scientific">freshwater metagenome</name>
    <dbReference type="NCBI Taxonomy" id="449393"/>
    <lineage>
        <taxon>unclassified sequences</taxon>
        <taxon>metagenomes</taxon>
        <taxon>ecological metagenomes</taxon>
    </lineage>
</organism>
<evidence type="ECO:0000313" key="1">
    <source>
        <dbReference type="EMBL" id="CAB4995814.1"/>
    </source>
</evidence>
<gene>
    <name evidence="1" type="ORF">UFOPK3954_01451</name>
</gene>
<accession>A0A6J7P136</accession>
<dbReference type="EMBL" id="CAFBON010000151">
    <property type="protein sequence ID" value="CAB4995814.1"/>
    <property type="molecule type" value="Genomic_DNA"/>
</dbReference>
<dbReference type="AlphaFoldDB" id="A0A6J7P136"/>
<sequence length="191" mass="21052">MAGRLRTWLDAVHLVQDGFYVLVTVGRHHEQLTLPVVRDTELHEPFDEFHTPRRVPSIERELGVAAGGFANRPGARGLGVLLGEHLALLSLHQIELVLDSLEHAVRRFLVDLGDDQVSAVPQVGQTGLGERDCGLGLGVDRPRRQVVHDLLILVEEPNVDVLTGFHECNTAVVAGLLEVEILRTTQRTHAD</sequence>
<protein>
    <submittedName>
        <fullName evidence="1">Unannotated protein</fullName>
    </submittedName>
</protein>
<reference evidence="1" key="1">
    <citation type="submission" date="2020-05" db="EMBL/GenBank/DDBJ databases">
        <authorList>
            <person name="Chiriac C."/>
            <person name="Salcher M."/>
            <person name="Ghai R."/>
            <person name="Kavagutti S V."/>
        </authorList>
    </citation>
    <scope>NUCLEOTIDE SEQUENCE</scope>
</reference>
<name>A0A6J7P136_9ZZZZ</name>
<proteinExistence type="predicted"/>